<evidence type="ECO:0000313" key="2">
    <source>
        <dbReference type="Proteomes" id="UP000050490"/>
    </source>
</evidence>
<evidence type="ECO:0000313" key="1">
    <source>
        <dbReference type="EMBL" id="KPX26187.1"/>
    </source>
</evidence>
<dbReference type="AlphaFoldDB" id="A0A0P9Q5M6"/>
<name>A0A0P9Q5M6_PSEA0</name>
<organism evidence="1 2">
    <name type="scientific">Pseudomonas amygdali pv. eriobotryae</name>
    <dbReference type="NCBI Taxonomy" id="129137"/>
    <lineage>
        <taxon>Bacteria</taxon>
        <taxon>Pseudomonadati</taxon>
        <taxon>Pseudomonadota</taxon>
        <taxon>Gammaproteobacteria</taxon>
        <taxon>Pseudomonadales</taxon>
        <taxon>Pseudomonadaceae</taxon>
        <taxon>Pseudomonas</taxon>
        <taxon>Pseudomonas amygdali</taxon>
    </lineage>
</organism>
<accession>A0A0P9Q5M6</accession>
<sequence length="154" mass="17961">MSDSLNNIKSCISQKDMNIKPILVEIANNCKEQRILILSILESEYSLKCLELRENKDSKAHFLHSLFMANSLQRTGFENTDNDIMCEYLNQLVVKEYPDDTVLQNLHKLRTLFEIDAFDQKCIKEMIPLNNLSYHKLAYIRTEGYNANNTPKQK</sequence>
<protein>
    <submittedName>
        <fullName evidence="1">Uncharacterized protein</fullName>
    </submittedName>
</protein>
<dbReference type="EMBL" id="LJQI01000277">
    <property type="protein sequence ID" value="KPX26187.1"/>
    <property type="molecule type" value="Genomic_DNA"/>
</dbReference>
<dbReference type="RefSeq" id="WP_057421615.1">
    <property type="nucleotide sequence ID" value="NZ_LIID01000019.1"/>
</dbReference>
<dbReference type="Proteomes" id="UP000050490">
    <property type="component" value="Unassembled WGS sequence"/>
</dbReference>
<proteinExistence type="predicted"/>
<comment type="caution">
    <text evidence="1">The sequence shown here is derived from an EMBL/GenBank/DDBJ whole genome shotgun (WGS) entry which is preliminary data.</text>
</comment>
<dbReference type="PATRIC" id="fig|129137.4.peg.4361"/>
<gene>
    <name evidence="1" type="ORF">ALO70_02964</name>
</gene>
<reference evidence="1 2" key="1">
    <citation type="submission" date="2015-09" db="EMBL/GenBank/DDBJ databases">
        <title>Genome announcement of multiple Pseudomonas syringae strains.</title>
        <authorList>
            <person name="Thakur S."/>
            <person name="Wang P.W."/>
            <person name="Gong Y."/>
            <person name="Weir B.S."/>
            <person name="Guttman D.S."/>
        </authorList>
    </citation>
    <scope>NUCLEOTIDE SEQUENCE [LARGE SCALE GENOMIC DNA]</scope>
    <source>
        <strain evidence="1 2">ICMP4455</strain>
    </source>
</reference>